<reference evidence="2 3" key="1">
    <citation type="submission" date="2016-08" db="EMBL/GenBank/DDBJ databases">
        <title>Complete genome sequence of Streptomyces agglomeratus strain 6-3-2, a novel anti-MRSA actinomycete isolated from Wuli of Tebit, China.</title>
        <authorList>
            <person name="Chen X."/>
        </authorList>
    </citation>
    <scope>NUCLEOTIDE SEQUENCE [LARGE SCALE GENOMIC DNA]</scope>
    <source>
        <strain evidence="2 3">6-3-2</strain>
    </source>
</reference>
<keyword evidence="3" id="KW-1185">Reference proteome</keyword>
<dbReference type="Proteomes" id="UP000095759">
    <property type="component" value="Unassembled WGS sequence"/>
</dbReference>
<evidence type="ECO:0000313" key="2">
    <source>
        <dbReference type="EMBL" id="OEJ23572.1"/>
    </source>
</evidence>
<organism evidence="2 3">
    <name type="scientific">Streptomyces agglomeratus</name>
    <dbReference type="NCBI Taxonomy" id="285458"/>
    <lineage>
        <taxon>Bacteria</taxon>
        <taxon>Bacillati</taxon>
        <taxon>Actinomycetota</taxon>
        <taxon>Actinomycetes</taxon>
        <taxon>Kitasatosporales</taxon>
        <taxon>Streptomycetaceae</taxon>
        <taxon>Streptomyces</taxon>
    </lineage>
</organism>
<gene>
    <name evidence="2" type="ORF">AS594_02815</name>
</gene>
<evidence type="ECO:0000313" key="3">
    <source>
        <dbReference type="Proteomes" id="UP000095759"/>
    </source>
</evidence>
<feature type="region of interest" description="Disordered" evidence="1">
    <location>
        <begin position="50"/>
        <end position="69"/>
    </location>
</feature>
<name>A0A1E5P234_9ACTN</name>
<proteinExistence type="predicted"/>
<protein>
    <submittedName>
        <fullName evidence="2">Uncharacterized protein</fullName>
    </submittedName>
</protein>
<dbReference type="EMBL" id="MEHJ01000001">
    <property type="protein sequence ID" value="OEJ23572.1"/>
    <property type="molecule type" value="Genomic_DNA"/>
</dbReference>
<feature type="compositionally biased region" description="Low complexity" evidence="1">
    <location>
        <begin position="83"/>
        <end position="105"/>
    </location>
</feature>
<accession>A0A1E5P234</accession>
<dbReference type="RefSeq" id="WP_069933499.1">
    <property type="nucleotide sequence ID" value="NZ_MEHI01000001.1"/>
</dbReference>
<feature type="region of interest" description="Disordered" evidence="1">
    <location>
        <begin position="76"/>
        <end position="105"/>
    </location>
</feature>
<sequence>MGKPVGISVGTSVGKPVGISVGMSVGKPVGIPVGKPVGISVGKPVGNPLGSVPGPVGRPEGMPGLVGNVGNFSGSGKAGSVVKPTSTPIKAATAPIPPSAAISRT</sequence>
<dbReference type="AlphaFoldDB" id="A0A1E5P234"/>
<evidence type="ECO:0000256" key="1">
    <source>
        <dbReference type="SAM" id="MobiDB-lite"/>
    </source>
</evidence>
<comment type="caution">
    <text evidence="2">The sequence shown here is derived from an EMBL/GenBank/DDBJ whole genome shotgun (WGS) entry which is preliminary data.</text>
</comment>